<dbReference type="Gene3D" id="3.10.50.40">
    <property type="match status" value="1"/>
</dbReference>
<dbReference type="GO" id="GO:0003755">
    <property type="term" value="F:peptidyl-prolyl cis-trans isomerase activity"/>
    <property type="evidence" value="ECO:0007669"/>
    <property type="project" value="UniProtKB-KW"/>
</dbReference>
<organism evidence="4 6">
    <name type="scientific">Jejuia pallidilutea</name>
    <dbReference type="NCBI Taxonomy" id="504487"/>
    <lineage>
        <taxon>Bacteria</taxon>
        <taxon>Pseudomonadati</taxon>
        <taxon>Bacteroidota</taxon>
        <taxon>Flavobacteriia</taxon>
        <taxon>Flavobacteriales</taxon>
        <taxon>Flavobacteriaceae</taxon>
        <taxon>Jejuia</taxon>
    </lineage>
</organism>
<sequence>MKKFKTNTMKQHLLLLSFSIFTLLLNAQRSTEEVLATIETQEQAKQFIKDKYSFNSKIFVFNEEKHKTQLAKALFKLEKGQVKQENSEYDKTLYKILDKTISSYYRVSYIFLDGNTHSLESINALRKTLILKYNNGISFNDLANRYSMDTNAKKGGDTGWFTLGNMHPDFENAISTNAHNLNDVYTVDIPSKNWYYLVLQTYKPKDITEIEVLKIIEPID</sequence>
<keyword evidence="2" id="KW-0732">Signal</keyword>
<proteinExistence type="predicted"/>
<dbReference type="InterPro" id="IPR046357">
    <property type="entry name" value="PPIase_dom_sf"/>
</dbReference>
<evidence type="ECO:0000313" key="4">
    <source>
        <dbReference type="EMBL" id="GAL66970.1"/>
    </source>
</evidence>
<evidence type="ECO:0000313" key="6">
    <source>
        <dbReference type="Proteomes" id="UP000029641"/>
    </source>
</evidence>
<dbReference type="AlphaFoldDB" id="A0A090VQG1"/>
<dbReference type="Proteomes" id="UP000030184">
    <property type="component" value="Unassembled WGS sequence"/>
</dbReference>
<keyword evidence="1" id="KW-0413">Isomerase</keyword>
<feature type="domain" description="PpiC" evidence="3">
    <location>
        <begin position="102"/>
        <end position="174"/>
    </location>
</feature>
<evidence type="ECO:0000256" key="2">
    <source>
        <dbReference type="SAM" id="SignalP"/>
    </source>
</evidence>
<evidence type="ECO:0000256" key="1">
    <source>
        <dbReference type="PROSITE-ProRule" id="PRU00278"/>
    </source>
</evidence>
<dbReference type="Proteomes" id="UP000029641">
    <property type="component" value="Unassembled WGS sequence"/>
</dbReference>
<dbReference type="InterPro" id="IPR000297">
    <property type="entry name" value="PPIase_PpiC"/>
</dbReference>
<feature type="chain" id="PRO_5010408329" description="PpiC domain-containing protein" evidence="2">
    <location>
        <begin position="28"/>
        <end position="220"/>
    </location>
</feature>
<dbReference type="PROSITE" id="PS50198">
    <property type="entry name" value="PPIC_PPIASE_2"/>
    <property type="match status" value="1"/>
</dbReference>
<dbReference type="SUPFAM" id="SSF54534">
    <property type="entry name" value="FKBP-like"/>
    <property type="match status" value="1"/>
</dbReference>
<accession>A0A090VQG1</accession>
<dbReference type="EMBL" id="BBNY01000076">
    <property type="protein sequence ID" value="GAL90554.1"/>
    <property type="molecule type" value="Genomic_DNA"/>
</dbReference>
<dbReference type="STRING" id="504487.JCM19538_319"/>
<name>A0A090VQG1_9FLAO</name>
<evidence type="ECO:0000259" key="3">
    <source>
        <dbReference type="PROSITE" id="PS50198"/>
    </source>
</evidence>
<keyword evidence="7" id="KW-1185">Reference proteome</keyword>
<gene>
    <name evidence="4" type="ORF">JCM19301_2135</name>
    <name evidence="5" type="ORF">JCM19538_319</name>
</gene>
<protein>
    <recommendedName>
        <fullName evidence="3">PpiC domain-containing protein</fullName>
    </recommendedName>
</protein>
<keyword evidence="1" id="KW-0697">Rotamase</keyword>
<comment type="caution">
    <text evidence="4">The sequence shown here is derived from an EMBL/GenBank/DDBJ whole genome shotgun (WGS) entry which is preliminary data.</text>
</comment>
<dbReference type="Pfam" id="PF13616">
    <property type="entry name" value="Rotamase_3"/>
    <property type="match status" value="1"/>
</dbReference>
<feature type="signal peptide" evidence="2">
    <location>
        <begin position="1"/>
        <end position="27"/>
    </location>
</feature>
<evidence type="ECO:0000313" key="5">
    <source>
        <dbReference type="EMBL" id="GAL90554.1"/>
    </source>
</evidence>
<reference evidence="7" key="1">
    <citation type="journal article" date="2014" name="Genome Announc.">
        <title>Draft Genome Sequence of Marine Flavobacterium Jejuia pallidilutea Strain 11shimoA1 and Pigmentation Mutants.</title>
        <authorList>
            <person name="Takatani N."/>
            <person name="Nakanishi M."/>
            <person name="Meirelles P."/>
            <person name="Mino S."/>
            <person name="Suda W."/>
            <person name="Oshima K."/>
            <person name="Hattori M."/>
            <person name="Ohkuma M."/>
            <person name="Hosokawa M."/>
            <person name="Miyashita K."/>
            <person name="Thompson F.L."/>
            <person name="Niwa A."/>
            <person name="Sawabe T."/>
            <person name="Sawabe T."/>
        </authorList>
    </citation>
    <scope>NUCLEOTIDE SEQUENCE [LARGE SCALE GENOMIC DNA]</scope>
    <source>
        <strain evidence="7">JCM 19538</strain>
    </source>
</reference>
<dbReference type="EMBL" id="BBNR01000007">
    <property type="protein sequence ID" value="GAL66970.1"/>
    <property type="molecule type" value="Genomic_DNA"/>
</dbReference>
<dbReference type="eggNOG" id="COG0760">
    <property type="taxonomic scope" value="Bacteria"/>
</dbReference>
<evidence type="ECO:0000313" key="7">
    <source>
        <dbReference type="Proteomes" id="UP000030184"/>
    </source>
</evidence>